<reference evidence="2" key="1">
    <citation type="submission" date="2020-04" db="EMBL/GenBank/DDBJ databases">
        <authorList>
            <person name="Chiriac C."/>
            <person name="Salcher M."/>
            <person name="Ghai R."/>
            <person name="Kavagutti S V."/>
        </authorList>
    </citation>
    <scope>NUCLEOTIDE SEQUENCE</scope>
</reference>
<dbReference type="EMBL" id="LR796188">
    <property type="protein sequence ID" value="CAB4125038.1"/>
    <property type="molecule type" value="Genomic_DNA"/>
</dbReference>
<feature type="region of interest" description="Disordered" evidence="1">
    <location>
        <begin position="510"/>
        <end position="580"/>
    </location>
</feature>
<sequence length="580" mass="63088">MAKYTNSQLSKKLLQVESVIDTLRKTQCSKSEQGVVQEQLEKLKVAKQNLTSKLNETTIPATISYKGGMPDKVLKVDPSDVETIQNIKTDPNIDHASLGTKKIKEEAGRKYTTEESAAVGKTVAKSLLKVLRAEGDEVVNLKLTGVGANKFNIHVEYGNDRGADTFKFNLNPEGTAIVLDLGNEPMELVDFVITQGNTVSLPTPELEDKLSDAMKKYVAEPSNDEYDQMAAQQFPDDESQINQNIAEASNTELYKPYVARDPNHPNFLKVFIKYPEGVGHLAAYGQKTLSGQEREYGIKRAMDIGQAVASKLEANYNLEDIDVSDNGDGKVIVFAVSDDFISMPKPPLDEKHLTPAELKKREQIVKAMKAKGAPKNGKTYAIATAQAEKLAESISKEELKQLMLEAYVEVLQEEEGAVLKTSTQEILGKFPTVKKTLTSLFTPEFPEFVTDVRWVVPKPSTFAVDLKNGQSFNIKWMGKGFEAQIEGKKYFLNDLPDYQQALDKINDLLKNGPITQGEEPGGEEFGNEPAPAGGGGGDFPGAEAGGGEEAGAEAEAAPEGGEEGGEAAGAEFETETPKGL</sequence>
<organism evidence="2">
    <name type="scientific">uncultured Caudovirales phage</name>
    <dbReference type="NCBI Taxonomy" id="2100421"/>
    <lineage>
        <taxon>Viruses</taxon>
        <taxon>Duplodnaviria</taxon>
        <taxon>Heunggongvirae</taxon>
        <taxon>Uroviricota</taxon>
        <taxon>Caudoviricetes</taxon>
        <taxon>Peduoviridae</taxon>
        <taxon>Maltschvirus</taxon>
        <taxon>Maltschvirus maltsch</taxon>
    </lineage>
</organism>
<accession>A0A6J5KRH7</accession>
<name>A0A6J5KRH7_9CAUD</name>
<evidence type="ECO:0000313" key="2">
    <source>
        <dbReference type="EMBL" id="CAB4125038.1"/>
    </source>
</evidence>
<evidence type="ECO:0000256" key="1">
    <source>
        <dbReference type="SAM" id="MobiDB-lite"/>
    </source>
</evidence>
<protein>
    <submittedName>
        <fullName evidence="2">Uncharacterized protein</fullName>
    </submittedName>
</protein>
<feature type="compositionally biased region" description="Gly residues" evidence="1">
    <location>
        <begin position="532"/>
        <end position="549"/>
    </location>
</feature>
<gene>
    <name evidence="2" type="ORF">UFOVP54_52</name>
</gene>
<proteinExistence type="predicted"/>